<name>A0A1X6X2W5_9MICO</name>
<dbReference type="EMBL" id="FWFF01000003">
    <property type="protein sequence ID" value="SLM93082.1"/>
    <property type="molecule type" value="Genomic_DNA"/>
</dbReference>
<protein>
    <recommendedName>
        <fullName evidence="5">DUF4245 domain-containing protein</fullName>
    </recommendedName>
</protein>
<dbReference type="Proteomes" id="UP000196581">
    <property type="component" value="Unassembled WGS sequence"/>
</dbReference>
<sequence length="235" mass="25113">MNDQQHATPPPLPSSTARYGGLAGPERPHEEPELFPGEKALARTKAGSREEMRVIRRHYNWVNMAIALLACLVLVLAALALAPRPEGDITREVDYGAVAQNVQPEAGFDLAVPGMPEGWHANAASFGEGGTPPVETWYVSWVDGDDGWASLRQTDAEETPDAWAESYLEEFAETGESELAGTAFTRFEGTDSSDKALLGEADGTVLLLVGAGEWGPLEEYAAESVQTVGAVATDD</sequence>
<evidence type="ECO:0000313" key="4">
    <source>
        <dbReference type="Proteomes" id="UP000196581"/>
    </source>
</evidence>
<accession>A0A1X6X2W5</accession>
<dbReference type="InterPro" id="IPR025339">
    <property type="entry name" value="DUF4245"/>
</dbReference>
<keyword evidence="2" id="KW-0472">Membrane</keyword>
<dbReference type="AlphaFoldDB" id="A0A1X6X2W5"/>
<keyword evidence="4" id="KW-1185">Reference proteome</keyword>
<feature type="transmembrane region" description="Helical" evidence="2">
    <location>
        <begin position="61"/>
        <end position="82"/>
    </location>
</feature>
<evidence type="ECO:0000313" key="3">
    <source>
        <dbReference type="EMBL" id="SLM93082.1"/>
    </source>
</evidence>
<organism evidence="3 4">
    <name type="scientific">Brevibacterium yomogidense</name>
    <dbReference type="NCBI Taxonomy" id="946573"/>
    <lineage>
        <taxon>Bacteria</taxon>
        <taxon>Bacillati</taxon>
        <taxon>Actinomycetota</taxon>
        <taxon>Actinomycetes</taxon>
        <taxon>Micrococcales</taxon>
        <taxon>Brevibacteriaceae</taxon>
        <taxon>Brevibacterium</taxon>
    </lineage>
</organism>
<feature type="region of interest" description="Disordered" evidence="1">
    <location>
        <begin position="1"/>
        <end position="33"/>
    </location>
</feature>
<keyword evidence="2" id="KW-1133">Transmembrane helix</keyword>
<evidence type="ECO:0008006" key="5">
    <source>
        <dbReference type="Google" id="ProtNLM"/>
    </source>
</evidence>
<dbReference type="Pfam" id="PF14030">
    <property type="entry name" value="DUF4245"/>
    <property type="match status" value="1"/>
</dbReference>
<proteinExistence type="predicted"/>
<keyword evidence="2" id="KW-0812">Transmembrane</keyword>
<reference evidence="4" key="1">
    <citation type="submission" date="2017-02" db="EMBL/GenBank/DDBJ databases">
        <authorList>
            <person name="Dridi B."/>
        </authorList>
    </citation>
    <scope>NUCLEOTIDE SEQUENCE [LARGE SCALE GENOMIC DNA]</scope>
    <source>
        <strain evidence="4">B Co 03.10</strain>
    </source>
</reference>
<gene>
    <name evidence="3" type="ORF">FM105_03510</name>
</gene>
<dbReference type="RefSeq" id="WP_179207048.1">
    <property type="nucleotide sequence ID" value="NZ_FWFF01000003.1"/>
</dbReference>
<evidence type="ECO:0000256" key="1">
    <source>
        <dbReference type="SAM" id="MobiDB-lite"/>
    </source>
</evidence>
<evidence type="ECO:0000256" key="2">
    <source>
        <dbReference type="SAM" id="Phobius"/>
    </source>
</evidence>